<evidence type="ECO:0000259" key="1">
    <source>
        <dbReference type="Pfam" id="PF00078"/>
    </source>
</evidence>
<dbReference type="SUPFAM" id="SSF56672">
    <property type="entry name" value="DNA/RNA polymerases"/>
    <property type="match status" value="1"/>
</dbReference>
<reference evidence="2 3" key="1">
    <citation type="submission" date="2019-05" db="EMBL/GenBank/DDBJ databases">
        <title>Mikania micrantha, genome provides insights into the molecular mechanism of rapid growth.</title>
        <authorList>
            <person name="Liu B."/>
        </authorList>
    </citation>
    <scope>NUCLEOTIDE SEQUENCE [LARGE SCALE GENOMIC DNA]</scope>
    <source>
        <strain evidence="2">NLD-2019</strain>
        <tissue evidence="2">Leaf</tissue>
    </source>
</reference>
<dbReference type="Pfam" id="PF00078">
    <property type="entry name" value="RVT_1"/>
    <property type="match status" value="1"/>
</dbReference>
<dbReference type="OrthoDB" id="768353at2759"/>
<accession>A0A5N6N9N7</accession>
<organism evidence="2 3">
    <name type="scientific">Mikania micrantha</name>
    <name type="common">bitter vine</name>
    <dbReference type="NCBI Taxonomy" id="192012"/>
    <lineage>
        <taxon>Eukaryota</taxon>
        <taxon>Viridiplantae</taxon>
        <taxon>Streptophyta</taxon>
        <taxon>Embryophyta</taxon>
        <taxon>Tracheophyta</taxon>
        <taxon>Spermatophyta</taxon>
        <taxon>Magnoliopsida</taxon>
        <taxon>eudicotyledons</taxon>
        <taxon>Gunneridae</taxon>
        <taxon>Pentapetalae</taxon>
        <taxon>asterids</taxon>
        <taxon>campanulids</taxon>
        <taxon>Asterales</taxon>
        <taxon>Asteraceae</taxon>
        <taxon>Asteroideae</taxon>
        <taxon>Heliantheae alliance</taxon>
        <taxon>Eupatorieae</taxon>
        <taxon>Mikania</taxon>
    </lineage>
</organism>
<dbReference type="AlphaFoldDB" id="A0A5N6N9N7"/>
<feature type="domain" description="Reverse transcriptase" evidence="1">
    <location>
        <begin position="2"/>
        <end position="76"/>
    </location>
</feature>
<dbReference type="Proteomes" id="UP000326396">
    <property type="component" value="Linkage Group LG3"/>
</dbReference>
<name>A0A5N6N9N7_9ASTR</name>
<dbReference type="InterPro" id="IPR043502">
    <property type="entry name" value="DNA/RNA_pol_sf"/>
</dbReference>
<sequence length="351" mass="41548">MKLWERVIETRLRRETQVTANQFGFMPGRSTTEAIHVLRRLMEKYREKKRDLHMVFIDLEKAYDSVPRQLIWDSLANRDELSRSIQEDIPWCMLFADDIVLVAESKDDLNARLKEWKSALENNGLRISRSNTEYLWCNFSRTNDEEDEASLVTIGGQEVPQTTRFKYLGSFVQSDGDIDCDVAYRVQAGWNKWRAVTSILCDKRFPDKLKGKFYRVAVQPAMLYGTDCWPIKKIHERKLETAEMRMLRWMCGHTRLDRIRNETIRGRVGVTCISDKVREGRLGWFGHVRRRHVLAPARRVENLSVEGKRYKGTPRLTWEEQIRQDMIALHLSEEMISESNSWRRRIKARDY</sequence>
<evidence type="ECO:0000313" key="3">
    <source>
        <dbReference type="Proteomes" id="UP000326396"/>
    </source>
</evidence>
<dbReference type="CDD" id="cd01650">
    <property type="entry name" value="RT_nLTR_like"/>
    <property type="match status" value="1"/>
</dbReference>
<evidence type="ECO:0000313" key="2">
    <source>
        <dbReference type="EMBL" id="KAD4386333.1"/>
    </source>
</evidence>
<dbReference type="PANTHER" id="PTHR46238">
    <property type="entry name" value="REVERSE TRANSCRIPTASE DOMAIN-CONTAINING PROTEIN"/>
    <property type="match status" value="1"/>
</dbReference>
<protein>
    <recommendedName>
        <fullName evidence="1">Reverse transcriptase domain-containing protein</fullName>
    </recommendedName>
</protein>
<dbReference type="PANTHER" id="PTHR46238:SF8">
    <property type="entry name" value="ENDONUCLEASE_EXONUCLEASE_PHOSPHATASE DOMAIN-CONTAINING PROTEIN"/>
    <property type="match status" value="1"/>
</dbReference>
<keyword evidence="3" id="KW-1185">Reference proteome</keyword>
<proteinExistence type="predicted"/>
<gene>
    <name evidence="2" type="ORF">E3N88_26502</name>
</gene>
<comment type="caution">
    <text evidence="2">The sequence shown here is derived from an EMBL/GenBank/DDBJ whole genome shotgun (WGS) entry which is preliminary data.</text>
</comment>
<dbReference type="InterPro" id="IPR000477">
    <property type="entry name" value="RT_dom"/>
</dbReference>
<dbReference type="EMBL" id="SZYD01000013">
    <property type="protein sequence ID" value="KAD4386333.1"/>
    <property type="molecule type" value="Genomic_DNA"/>
</dbReference>